<dbReference type="PROSITE" id="PS50109">
    <property type="entry name" value="HIS_KIN"/>
    <property type="match status" value="1"/>
</dbReference>
<dbReference type="CDD" id="cd00082">
    <property type="entry name" value="HisKA"/>
    <property type="match status" value="1"/>
</dbReference>
<evidence type="ECO:0000259" key="11">
    <source>
        <dbReference type="PROSITE" id="PS50109"/>
    </source>
</evidence>
<dbReference type="Gene3D" id="3.30.565.10">
    <property type="entry name" value="Histidine kinase-like ATPase, C-terminal domain"/>
    <property type="match status" value="1"/>
</dbReference>
<evidence type="ECO:0000313" key="13">
    <source>
        <dbReference type="Proteomes" id="UP001597178"/>
    </source>
</evidence>
<keyword evidence="10" id="KW-0472">Membrane</keyword>
<dbReference type="SMART" id="SM00387">
    <property type="entry name" value="HATPase_c"/>
    <property type="match status" value="1"/>
</dbReference>
<feature type="transmembrane region" description="Helical" evidence="10">
    <location>
        <begin position="80"/>
        <end position="97"/>
    </location>
</feature>
<dbReference type="InterPro" id="IPR003661">
    <property type="entry name" value="HisK_dim/P_dom"/>
</dbReference>
<keyword evidence="10" id="KW-1133">Transmembrane helix</keyword>
<reference evidence="13" key="1">
    <citation type="journal article" date="2019" name="Int. J. Syst. Evol. Microbiol.">
        <title>The Global Catalogue of Microorganisms (GCM) 10K type strain sequencing project: providing services to taxonomists for standard genome sequencing and annotation.</title>
        <authorList>
            <consortium name="The Broad Institute Genomics Platform"/>
            <consortium name="The Broad Institute Genome Sequencing Center for Infectious Disease"/>
            <person name="Wu L."/>
            <person name="Ma J."/>
        </authorList>
    </citation>
    <scope>NUCLEOTIDE SEQUENCE [LARGE SCALE GENOMIC DNA]</scope>
    <source>
        <strain evidence="13">CCUG 54822</strain>
    </source>
</reference>
<dbReference type="Proteomes" id="UP001597178">
    <property type="component" value="Unassembled WGS sequence"/>
</dbReference>
<evidence type="ECO:0000256" key="10">
    <source>
        <dbReference type="SAM" id="Phobius"/>
    </source>
</evidence>
<feature type="domain" description="Histidine kinase" evidence="11">
    <location>
        <begin position="237"/>
        <end position="439"/>
    </location>
</feature>
<evidence type="ECO:0000256" key="7">
    <source>
        <dbReference type="ARBA" id="ARBA00022777"/>
    </source>
</evidence>
<evidence type="ECO:0000256" key="5">
    <source>
        <dbReference type="ARBA" id="ARBA00022679"/>
    </source>
</evidence>
<dbReference type="SMART" id="SM00388">
    <property type="entry name" value="HisKA"/>
    <property type="match status" value="1"/>
</dbReference>
<keyword evidence="10" id="KW-0812">Transmembrane</keyword>
<dbReference type="InterPro" id="IPR003594">
    <property type="entry name" value="HATPase_dom"/>
</dbReference>
<keyword evidence="9" id="KW-0902">Two-component regulatory system</keyword>
<dbReference type="EMBL" id="JBHTNH010000003">
    <property type="protein sequence ID" value="MFD1360752.1"/>
    <property type="molecule type" value="Genomic_DNA"/>
</dbReference>
<evidence type="ECO:0000256" key="9">
    <source>
        <dbReference type="ARBA" id="ARBA00023012"/>
    </source>
</evidence>
<dbReference type="Pfam" id="PF00512">
    <property type="entry name" value="HisKA"/>
    <property type="match status" value="1"/>
</dbReference>
<feature type="transmembrane region" description="Helical" evidence="10">
    <location>
        <begin position="176"/>
        <end position="202"/>
    </location>
</feature>
<evidence type="ECO:0000256" key="6">
    <source>
        <dbReference type="ARBA" id="ARBA00022741"/>
    </source>
</evidence>
<organism evidence="12 13">
    <name type="scientific">Lentibacillus salinarum</name>
    <dbReference type="NCBI Taxonomy" id="446820"/>
    <lineage>
        <taxon>Bacteria</taxon>
        <taxon>Bacillati</taxon>
        <taxon>Bacillota</taxon>
        <taxon>Bacilli</taxon>
        <taxon>Bacillales</taxon>
        <taxon>Bacillaceae</taxon>
        <taxon>Lentibacillus</taxon>
    </lineage>
</organism>
<feature type="transmembrane region" description="Helical" evidence="10">
    <location>
        <begin position="103"/>
        <end position="120"/>
    </location>
</feature>
<dbReference type="Pfam" id="PF02518">
    <property type="entry name" value="HATPase_c"/>
    <property type="match status" value="1"/>
</dbReference>
<dbReference type="InterPro" id="IPR050351">
    <property type="entry name" value="BphY/WalK/GraS-like"/>
</dbReference>
<evidence type="ECO:0000256" key="4">
    <source>
        <dbReference type="ARBA" id="ARBA00022553"/>
    </source>
</evidence>
<keyword evidence="5" id="KW-0808">Transferase</keyword>
<evidence type="ECO:0000256" key="1">
    <source>
        <dbReference type="ARBA" id="ARBA00000085"/>
    </source>
</evidence>
<keyword evidence="7 12" id="KW-0418">Kinase</keyword>
<comment type="caution">
    <text evidence="12">The sequence shown here is derived from an EMBL/GenBank/DDBJ whole genome shotgun (WGS) entry which is preliminary data.</text>
</comment>
<evidence type="ECO:0000256" key="3">
    <source>
        <dbReference type="ARBA" id="ARBA00012438"/>
    </source>
</evidence>
<dbReference type="InterPro" id="IPR036890">
    <property type="entry name" value="HATPase_C_sf"/>
</dbReference>
<keyword evidence="4" id="KW-0597">Phosphoprotein</keyword>
<protein>
    <recommendedName>
        <fullName evidence="3">histidine kinase</fullName>
        <ecNumber evidence="3">2.7.13.3</ecNumber>
    </recommendedName>
</protein>
<feature type="transmembrane region" description="Helical" evidence="10">
    <location>
        <begin position="127"/>
        <end position="156"/>
    </location>
</feature>
<comment type="subcellular location">
    <subcellularLocation>
        <location evidence="2">Membrane</location>
    </subcellularLocation>
</comment>
<dbReference type="PANTHER" id="PTHR42878:SF7">
    <property type="entry name" value="SENSOR HISTIDINE KINASE GLRK"/>
    <property type="match status" value="1"/>
</dbReference>
<sequence length="452" mass="51433">MHIGIIGMILFLSGEFLPLLNNHWTGVIVANIHQSVDLQDSGLLLVTSFIYIAAYFVVFFFIYFGSMLMAWAFSGQMGPLMFILLVLLGLSLFNQWHHDHFSYHSHFLALGMITFLQLYIPKQKYFYLILSIIIFLVLVSILWLQLIPALTVFGFGTDDLAASIKIVDNYFTDSSLFNTLATIFFAVFLIIAIIFTLLIHLVDKQKSTLKNYHLQEEELEETRTALVESKVYEEINMLVHDLKTPLVTLEGLLSLLHMKMHAQNITTMEAHFERMNQSAEKMKDMISEILHEDNKQPIPVNELLEYVTSHLGLNEQNVDLHINLEPDLPTIYVNKVRFSRAISNILENAVKSFAGKAGYIDIDVKRIDESILICIEDNGTGIKMTHLDDIWRTGFSTRQSSGIGLSFVKKVVENHQGTITVDSVKGSHTQMTISLPIHKEGETHVDDIADRR</sequence>
<feature type="transmembrane region" description="Helical" evidence="10">
    <location>
        <begin position="49"/>
        <end position="73"/>
    </location>
</feature>
<dbReference type="GO" id="GO:0016301">
    <property type="term" value="F:kinase activity"/>
    <property type="evidence" value="ECO:0007669"/>
    <property type="project" value="UniProtKB-KW"/>
</dbReference>
<keyword evidence="6" id="KW-0547">Nucleotide-binding</keyword>
<keyword evidence="8" id="KW-0067">ATP-binding</keyword>
<accession>A0ABW3ZSG9</accession>
<comment type="catalytic activity">
    <reaction evidence="1">
        <text>ATP + protein L-histidine = ADP + protein N-phospho-L-histidine.</text>
        <dbReference type="EC" id="2.7.13.3"/>
    </reaction>
</comment>
<name>A0ABW3ZSG9_9BACI</name>
<dbReference type="PRINTS" id="PR00344">
    <property type="entry name" value="BCTRLSENSOR"/>
</dbReference>
<dbReference type="SUPFAM" id="SSF55874">
    <property type="entry name" value="ATPase domain of HSP90 chaperone/DNA topoisomerase II/histidine kinase"/>
    <property type="match status" value="1"/>
</dbReference>
<dbReference type="Gene3D" id="1.10.287.130">
    <property type="match status" value="1"/>
</dbReference>
<keyword evidence="13" id="KW-1185">Reference proteome</keyword>
<dbReference type="InterPro" id="IPR004358">
    <property type="entry name" value="Sig_transdc_His_kin-like_C"/>
</dbReference>
<dbReference type="SUPFAM" id="SSF47384">
    <property type="entry name" value="Homodimeric domain of signal transducing histidine kinase"/>
    <property type="match status" value="1"/>
</dbReference>
<dbReference type="InterPro" id="IPR036097">
    <property type="entry name" value="HisK_dim/P_sf"/>
</dbReference>
<evidence type="ECO:0000313" key="12">
    <source>
        <dbReference type="EMBL" id="MFD1360752.1"/>
    </source>
</evidence>
<dbReference type="PANTHER" id="PTHR42878">
    <property type="entry name" value="TWO-COMPONENT HISTIDINE KINASE"/>
    <property type="match status" value="1"/>
</dbReference>
<dbReference type="EC" id="2.7.13.3" evidence="3"/>
<proteinExistence type="predicted"/>
<dbReference type="InterPro" id="IPR005467">
    <property type="entry name" value="His_kinase_dom"/>
</dbReference>
<evidence type="ECO:0000256" key="8">
    <source>
        <dbReference type="ARBA" id="ARBA00022840"/>
    </source>
</evidence>
<gene>
    <name evidence="12" type="ORF">ACFQ4A_03545</name>
</gene>
<evidence type="ECO:0000256" key="2">
    <source>
        <dbReference type="ARBA" id="ARBA00004370"/>
    </source>
</evidence>